<dbReference type="PROSITE" id="PS50089">
    <property type="entry name" value="ZF_RING_2"/>
    <property type="match status" value="1"/>
</dbReference>
<comment type="similarity">
    <text evidence="11">Belongs to the RING-type zinc finger family. ATL subfamily.</text>
</comment>
<evidence type="ECO:0000256" key="13">
    <source>
        <dbReference type="SAM" id="MobiDB-lite"/>
    </source>
</evidence>
<dbReference type="CDD" id="cd16461">
    <property type="entry name" value="RING-H2_EL5-like"/>
    <property type="match status" value="1"/>
</dbReference>
<keyword evidence="10 14" id="KW-0472">Membrane</keyword>
<dbReference type="Pfam" id="PF13639">
    <property type="entry name" value="zf-RING_2"/>
    <property type="match status" value="1"/>
</dbReference>
<evidence type="ECO:0000256" key="7">
    <source>
        <dbReference type="ARBA" id="ARBA00022786"/>
    </source>
</evidence>
<evidence type="ECO:0000256" key="14">
    <source>
        <dbReference type="SAM" id="Phobius"/>
    </source>
</evidence>
<dbReference type="SUPFAM" id="SSF57850">
    <property type="entry name" value="RING/U-box"/>
    <property type="match status" value="1"/>
</dbReference>
<dbReference type="EC" id="2.3.2.27" evidence="3"/>
<reference evidence="16 17" key="1">
    <citation type="journal article" date="2024" name="G3 (Bethesda)">
        <title>Genome assembly of Hibiscus sabdariffa L. provides insights into metabolisms of medicinal natural products.</title>
        <authorList>
            <person name="Kim T."/>
        </authorList>
    </citation>
    <scope>NUCLEOTIDE SEQUENCE [LARGE SCALE GENOMIC DNA]</scope>
    <source>
        <strain evidence="16">TK-2024</strain>
        <tissue evidence="16">Old leaves</tissue>
    </source>
</reference>
<keyword evidence="17" id="KW-1185">Reference proteome</keyword>
<comment type="catalytic activity">
    <reaction evidence="1">
        <text>S-ubiquitinyl-[E2 ubiquitin-conjugating enzyme]-L-cysteine + [acceptor protein]-L-lysine = [E2 ubiquitin-conjugating enzyme]-L-cysteine + N(6)-ubiquitinyl-[acceptor protein]-L-lysine.</text>
        <dbReference type="EC" id="2.3.2.27"/>
    </reaction>
</comment>
<evidence type="ECO:0000256" key="2">
    <source>
        <dbReference type="ARBA" id="ARBA00004167"/>
    </source>
</evidence>
<evidence type="ECO:0000256" key="1">
    <source>
        <dbReference type="ARBA" id="ARBA00000900"/>
    </source>
</evidence>
<dbReference type="SMART" id="SM00184">
    <property type="entry name" value="RING"/>
    <property type="match status" value="1"/>
</dbReference>
<name>A0ABR2F6V8_9ROSI</name>
<dbReference type="PANTHER" id="PTHR46905">
    <property type="entry name" value="RING-H2 FINGER PROTEIN ATL78"/>
    <property type="match status" value="1"/>
</dbReference>
<evidence type="ECO:0000259" key="15">
    <source>
        <dbReference type="PROSITE" id="PS50089"/>
    </source>
</evidence>
<evidence type="ECO:0000256" key="12">
    <source>
        <dbReference type="PROSITE-ProRule" id="PRU00175"/>
    </source>
</evidence>
<dbReference type="Proteomes" id="UP001472677">
    <property type="component" value="Unassembled WGS sequence"/>
</dbReference>
<evidence type="ECO:0000313" key="17">
    <source>
        <dbReference type="Proteomes" id="UP001472677"/>
    </source>
</evidence>
<keyword evidence="5 14" id="KW-0812">Transmembrane</keyword>
<evidence type="ECO:0000256" key="3">
    <source>
        <dbReference type="ARBA" id="ARBA00012483"/>
    </source>
</evidence>
<evidence type="ECO:0000256" key="9">
    <source>
        <dbReference type="ARBA" id="ARBA00022989"/>
    </source>
</evidence>
<dbReference type="PANTHER" id="PTHR46905:SF21">
    <property type="entry name" value="RING-TYPE E3 UBIQUITIN TRANSFERASE"/>
    <property type="match status" value="1"/>
</dbReference>
<gene>
    <name evidence="16" type="ORF">V6N12_028777</name>
</gene>
<feature type="region of interest" description="Disordered" evidence="13">
    <location>
        <begin position="165"/>
        <end position="191"/>
    </location>
</feature>
<keyword evidence="12" id="KW-0863">Zinc-finger</keyword>
<evidence type="ECO:0000256" key="5">
    <source>
        <dbReference type="ARBA" id="ARBA00022692"/>
    </source>
</evidence>
<keyword evidence="7" id="KW-0833">Ubl conjugation pathway</keyword>
<evidence type="ECO:0000256" key="10">
    <source>
        <dbReference type="ARBA" id="ARBA00023136"/>
    </source>
</evidence>
<feature type="domain" description="RING-type" evidence="15">
    <location>
        <begin position="110"/>
        <end position="152"/>
    </location>
</feature>
<keyword evidence="9 14" id="KW-1133">Transmembrane helix</keyword>
<evidence type="ECO:0000256" key="11">
    <source>
        <dbReference type="ARBA" id="ARBA00024209"/>
    </source>
</evidence>
<keyword evidence="6" id="KW-0479">Metal-binding</keyword>
<organism evidence="16 17">
    <name type="scientific">Hibiscus sabdariffa</name>
    <name type="common">roselle</name>
    <dbReference type="NCBI Taxonomy" id="183260"/>
    <lineage>
        <taxon>Eukaryota</taxon>
        <taxon>Viridiplantae</taxon>
        <taxon>Streptophyta</taxon>
        <taxon>Embryophyta</taxon>
        <taxon>Tracheophyta</taxon>
        <taxon>Spermatophyta</taxon>
        <taxon>Magnoliopsida</taxon>
        <taxon>eudicotyledons</taxon>
        <taxon>Gunneridae</taxon>
        <taxon>Pentapetalae</taxon>
        <taxon>rosids</taxon>
        <taxon>malvids</taxon>
        <taxon>Malvales</taxon>
        <taxon>Malvaceae</taxon>
        <taxon>Malvoideae</taxon>
        <taxon>Hibiscus</taxon>
    </lineage>
</organism>
<evidence type="ECO:0000256" key="6">
    <source>
        <dbReference type="ARBA" id="ARBA00022723"/>
    </source>
</evidence>
<feature type="transmembrane region" description="Helical" evidence="14">
    <location>
        <begin position="35"/>
        <end position="57"/>
    </location>
</feature>
<dbReference type="Gene3D" id="3.30.40.10">
    <property type="entry name" value="Zinc/RING finger domain, C3HC4 (zinc finger)"/>
    <property type="match status" value="1"/>
</dbReference>
<keyword evidence="4" id="KW-0808">Transferase</keyword>
<dbReference type="InterPro" id="IPR013083">
    <property type="entry name" value="Znf_RING/FYVE/PHD"/>
</dbReference>
<dbReference type="InterPro" id="IPR044602">
    <property type="entry name" value="ATL10/ATL72-79-like"/>
</dbReference>
<proteinExistence type="inferred from homology"/>
<dbReference type="EMBL" id="JBBPBM010000008">
    <property type="protein sequence ID" value="KAK8572730.1"/>
    <property type="molecule type" value="Genomic_DNA"/>
</dbReference>
<comment type="caution">
    <text evidence="16">The sequence shown here is derived from an EMBL/GenBank/DDBJ whole genome shotgun (WGS) entry which is preliminary data.</text>
</comment>
<evidence type="ECO:0000256" key="8">
    <source>
        <dbReference type="ARBA" id="ARBA00022833"/>
    </source>
</evidence>
<dbReference type="InterPro" id="IPR001841">
    <property type="entry name" value="Znf_RING"/>
</dbReference>
<sequence length="191" mass="21006">MQPRRLLVTELSLPQPIYGNETQDSYSTDVDFESNMVLILAALLCALVFALVVSSVVRCARRRCSRRLAPDGREQSAEAILATSGLKKRDLERIPVAVFGTGLSFTSTECPICLGEFVDGEKVRVLPKCNHGFHVRCIDRWLVSNSSCPNCRHSLLEHCIENTASSPEDQSGDHQHGGVAVVVQEGSTPRR</sequence>
<keyword evidence="8" id="KW-0862">Zinc</keyword>
<evidence type="ECO:0000313" key="16">
    <source>
        <dbReference type="EMBL" id="KAK8572730.1"/>
    </source>
</evidence>
<comment type="subcellular location">
    <subcellularLocation>
        <location evidence="2">Membrane</location>
        <topology evidence="2">Single-pass membrane protein</topology>
    </subcellularLocation>
</comment>
<evidence type="ECO:0000256" key="4">
    <source>
        <dbReference type="ARBA" id="ARBA00022679"/>
    </source>
</evidence>
<dbReference type="SMART" id="SM01197">
    <property type="entry name" value="FANCL_C"/>
    <property type="match status" value="1"/>
</dbReference>
<accession>A0ABR2F6V8</accession>
<protein>
    <recommendedName>
        <fullName evidence="3">RING-type E3 ubiquitin transferase</fullName>
        <ecNumber evidence="3">2.3.2.27</ecNumber>
    </recommendedName>
</protein>